<dbReference type="Pfam" id="PF00040">
    <property type="entry name" value="fn2"/>
    <property type="match status" value="2"/>
</dbReference>
<dbReference type="PRINTS" id="PR00013">
    <property type="entry name" value="FNTYPEII"/>
</dbReference>
<evidence type="ECO:0000313" key="9">
    <source>
        <dbReference type="Proteomes" id="UP000001593"/>
    </source>
</evidence>
<keyword evidence="4" id="KW-0677">Repeat</keyword>
<comment type="subcellular location">
    <subcellularLocation>
        <location evidence="1">Secreted</location>
    </subcellularLocation>
</comment>
<dbReference type="PhylomeDB" id="A7RT12"/>
<gene>
    <name evidence="8" type="ORF">NEMVEDRAFT_v1g92581</name>
</gene>
<dbReference type="Gene3D" id="2.10.10.10">
    <property type="entry name" value="Fibronectin, type II, collagen-binding"/>
    <property type="match status" value="2"/>
</dbReference>
<dbReference type="Proteomes" id="UP000001593">
    <property type="component" value="Unassembled WGS sequence"/>
</dbReference>
<dbReference type="PANTHER" id="PTHR22918">
    <property type="entry name" value="SEMINAL PLASMA PROTEIN"/>
    <property type="match status" value="1"/>
</dbReference>
<evidence type="ECO:0000256" key="5">
    <source>
        <dbReference type="ARBA" id="ARBA00023157"/>
    </source>
</evidence>
<sequence length="89" mass="10561">CVFPFVYRGKRYNSCTRARHNRPWCAITPNYDVDKLWGNCAGGRGDECCVFPFIYKGRRYNACTRRNSKRGPWCSLTNNYDKDRKWGYC</sequence>
<dbReference type="EMBL" id="DS469536">
    <property type="protein sequence ID" value="EDO45372.1"/>
    <property type="molecule type" value="Genomic_DNA"/>
</dbReference>
<evidence type="ECO:0000256" key="1">
    <source>
        <dbReference type="ARBA" id="ARBA00004613"/>
    </source>
</evidence>
<dbReference type="SUPFAM" id="SSF57440">
    <property type="entry name" value="Kringle-like"/>
    <property type="match status" value="2"/>
</dbReference>
<feature type="domain" description="Fibronectin type-II" evidence="7">
    <location>
        <begin position="44"/>
        <end position="89"/>
    </location>
</feature>
<keyword evidence="9" id="KW-1185">Reference proteome</keyword>
<dbReference type="InterPro" id="IPR000562">
    <property type="entry name" value="FN_type2_dom"/>
</dbReference>
<organism evidence="8 9">
    <name type="scientific">Nematostella vectensis</name>
    <name type="common">Starlet sea anemone</name>
    <dbReference type="NCBI Taxonomy" id="45351"/>
    <lineage>
        <taxon>Eukaryota</taxon>
        <taxon>Metazoa</taxon>
        <taxon>Cnidaria</taxon>
        <taxon>Anthozoa</taxon>
        <taxon>Hexacorallia</taxon>
        <taxon>Actiniaria</taxon>
        <taxon>Edwardsiidae</taxon>
        <taxon>Nematostella</taxon>
    </lineage>
</organism>
<dbReference type="InParanoid" id="A7RT12"/>
<feature type="non-terminal residue" evidence="8">
    <location>
        <position position="89"/>
    </location>
</feature>
<dbReference type="AlphaFoldDB" id="A7RT12"/>
<evidence type="ECO:0000256" key="2">
    <source>
        <dbReference type="ARBA" id="ARBA00010011"/>
    </source>
</evidence>
<dbReference type="SMART" id="SM00059">
    <property type="entry name" value="FN2"/>
    <property type="match status" value="2"/>
</dbReference>
<dbReference type="STRING" id="45351.A7RT12"/>
<evidence type="ECO:0000256" key="6">
    <source>
        <dbReference type="PROSITE-ProRule" id="PRU00479"/>
    </source>
</evidence>
<dbReference type="OMA" id="CTKADSF"/>
<dbReference type="InterPro" id="IPR051666">
    <property type="entry name" value="SP_Capacitation_Regulator"/>
</dbReference>
<keyword evidence="3" id="KW-0964">Secreted</keyword>
<name>A7RT12_NEMVE</name>
<feature type="domain" description="Fibronectin type-II" evidence="7">
    <location>
        <begin position="1"/>
        <end position="42"/>
    </location>
</feature>
<comment type="similarity">
    <text evidence="2">Belongs to the seminal plasma protein family.</text>
</comment>
<evidence type="ECO:0000256" key="3">
    <source>
        <dbReference type="ARBA" id="ARBA00022525"/>
    </source>
</evidence>
<dbReference type="eggNOG" id="KOG1565">
    <property type="taxonomic scope" value="Eukaryota"/>
</dbReference>
<protein>
    <recommendedName>
        <fullName evidence="7">Fibronectin type-II domain-containing protein</fullName>
    </recommendedName>
</protein>
<dbReference type="GO" id="GO:0009986">
    <property type="term" value="C:cell surface"/>
    <property type="evidence" value="ECO:0000318"/>
    <property type="project" value="GO_Central"/>
</dbReference>
<evidence type="ECO:0000256" key="4">
    <source>
        <dbReference type="ARBA" id="ARBA00022737"/>
    </source>
</evidence>
<evidence type="ECO:0000313" key="8">
    <source>
        <dbReference type="EMBL" id="EDO45372.1"/>
    </source>
</evidence>
<dbReference type="FunFam" id="2.10.10.10:FF:000003">
    <property type="entry name" value="binder of sperm protein homolog 1"/>
    <property type="match status" value="2"/>
</dbReference>
<dbReference type="HOGENOM" id="CLU_126630_2_0_1"/>
<dbReference type="PROSITE" id="PS51092">
    <property type="entry name" value="FN2_2"/>
    <property type="match status" value="2"/>
</dbReference>
<proteinExistence type="inferred from homology"/>
<feature type="non-terminal residue" evidence="8">
    <location>
        <position position="1"/>
    </location>
</feature>
<reference evidence="8 9" key="1">
    <citation type="journal article" date="2007" name="Science">
        <title>Sea anemone genome reveals ancestral eumetazoan gene repertoire and genomic organization.</title>
        <authorList>
            <person name="Putnam N.H."/>
            <person name="Srivastava M."/>
            <person name="Hellsten U."/>
            <person name="Dirks B."/>
            <person name="Chapman J."/>
            <person name="Salamov A."/>
            <person name="Terry A."/>
            <person name="Shapiro H."/>
            <person name="Lindquist E."/>
            <person name="Kapitonov V.V."/>
            <person name="Jurka J."/>
            <person name="Genikhovich G."/>
            <person name="Grigoriev I.V."/>
            <person name="Lucas S.M."/>
            <person name="Steele R.E."/>
            <person name="Finnerty J.R."/>
            <person name="Technau U."/>
            <person name="Martindale M.Q."/>
            <person name="Rokhsar D.S."/>
        </authorList>
    </citation>
    <scope>NUCLEOTIDE SEQUENCE [LARGE SCALE GENOMIC DNA]</scope>
    <source>
        <strain evidence="9">CH2 X CH6</strain>
    </source>
</reference>
<dbReference type="InterPro" id="IPR013806">
    <property type="entry name" value="Kringle-like"/>
</dbReference>
<dbReference type="PROSITE" id="PS00023">
    <property type="entry name" value="FN2_1"/>
    <property type="match status" value="1"/>
</dbReference>
<keyword evidence="5" id="KW-1015">Disulfide bond</keyword>
<comment type="caution">
    <text evidence="6">Lacks conserved residue(s) required for the propagation of feature annotation.</text>
</comment>
<dbReference type="CDD" id="cd00062">
    <property type="entry name" value="FN2"/>
    <property type="match status" value="2"/>
</dbReference>
<accession>A7RT12</accession>
<dbReference type="GO" id="GO:0005576">
    <property type="term" value="C:extracellular region"/>
    <property type="evidence" value="ECO:0007669"/>
    <property type="project" value="UniProtKB-SubCell"/>
</dbReference>
<dbReference type="InterPro" id="IPR036943">
    <property type="entry name" value="FN_type2_sf"/>
</dbReference>
<evidence type="ECO:0000259" key="7">
    <source>
        <dbReference type="PROSITE" id="PS51092"/>
    </source>
</evidence>
<dbReference type="GO" id="GO:0008201">
    <property type="term" value="F:heparin binding"/>
    <property type="evidence" value="ECO:0000318"/>
    <property type="project" value="GO_Central"/>
</dbReference>
<dbReference type="PANTHER" id="PTHR22918:SF1">
    <property type="entry name" value="FIBRONECTIN TYPE-II DOMAIN-CONTAINING PROTEIN"/>
    <property type="match status" value="1"/>
</dbReference>